<evidence type="ECO:0000256" key="5">
    <source>
        <dbReference type="ARBA" id="ARBA00023134"/>
    </source>
</evidence>
<feature type="domain" description="SRP54-type proteins GTP-binding" evidence="12">
    <location>
        <begin position="268"/>
        <end position="281"/>
    </location>
</feature>
<proteinExistence type="inferred from homology"/>
<dbReference type="Pfam" id="PF02978">
    <property type="entry name" value="SRP_SPB"/>
    <property type="match status" value="1"/>
</dbReference>
<evidence type="ECO:0000256" key="10">
    <source>
        <dbReference type="SAM" id="Coils"/>
    </source>
</evidence>
<keyword evidence="4 9" id="KW-0694">RNA-binding</keyword>
<dbReference type="InterPro" id="IPR004780">
    <property type="entry name" value="SRP"/>
</dbReference>
<feature type="binding site" evidence="9">
    <location>
        <begin position="189"/>
        <end position="193"/>
    </location>
    <ligand>
        <name>GTP</name>
        <dbReference type="ChEBI" id="CHEBI:37565"/>
    </ligand>
</feature>
<comment type="subcellular location">
    <subcellularLocation>
        <location evidence="9">Cytoplasm</location>
    </subcellularLocation>
    <text evidence="9">The SRP-RNC complex is targeted to the cytoplasmic membrane.</text>
</comment>
<keyword evidence="6 9" id="KW-0733">Signal recognition particle</keyword>
<dbReference type="GO" id="GO:0048500">
    <property type="term" value="C:signal recognition particle"/>
    <property type="evidence" value="ECO:0007669"/>
    <property type="project" value="UniProtKB-UniRule"/>
</dbReference>
<dbReference type="SUPFAM" id="SSF47446">
    <property type="entry name" value="Signal peptide-binding domain"/>
    <property type="match status" value="1"/>
</dbReference>
<dbReference type="Gene3D" id="3.40.50.300">
    <property type="entry name" value="P-loop containing nucleotide triphosphate hydrolases"/>
    <property type="match status" value="1"/>
</dbReference>
<comment type="caution">
    <text evidence="9">Lacks conserved residue(s) required for the propagation of feature annotation.</text>
</comment>
<comment type="domain">
    <text evidence="9">Composed of three domains: the N-terminal N domain, which is responsible for interactions with the ribosome, the central G domain, which binds GTP, and the C-terminal M domain, which binds the RNA and the signal sequence of the RNC.</text>
</comment>
<comment type="function">
    <text evidence="9">Involved in targeting and insertion of nascent membrane proteins into the cytoplasmic membrane. Binds to the hydrophobic signal sequence of the ribosome-nascent chain (RNC) as it emerges from the ribosomes. The SRP-RNC complex is then targeted to the cytoplasmic membrane where it interacts with the SRP receptor FtsY.</text>
</comment>
<feature type="coiled-coil region" evidence="10">
    <location>
        <begin position="303"/>
        <end position="335"/>
    </location>
</feature>
<dbReference type="EC" id="3.6.5.4" evidence="9"/>
<reference evidence="13 14" key="1">
    <citation type="journal article" date="2020" name="Nature">
        <title>Bacterial chemolithoautotrophy via manganese oxidation.</title>
        <authorList>
            <person name="Yu H."/>
            <person name="Leadbetter J.R."/>
        </authorList>
    </citation>
    <scope>NUCLEOTIDE SEQUENCE [LARGE SCALE GENOMIC DNA]</scope>
    <source>
        <strain evidence="13 14">Mn-1</strain>
    </source>
</reference>
<dbReference type="Pfam" id="PF02881">
    <property type="entry name" value="SRP54_N"/>
    <property type="match status" value="1"/>
</dbReference>
<evidence type="ECO:0000313" key="13">
    <source>
        <dbReference type="EMBL" id="NKE72545.1"/>
    </source>
</evidence>
<protein>
    <recommendedName>
        <fullName evidence="9">Signal recognition particle protein</fullName>
        <ecNumber evidence="9">3.6.5.4</ecNumber>
    </recommendedName>
    <alternativeName>
        <fullName evidence="9">Fifty-four homolog</fullName>
    </alternativeName>
</protein>
<dbReference type="InterPro" id="IPR003593">
    <property type="entry name" value="AAA+_ATPase"/>
</dbReference>
<dbReference type="RefSeq" id="WP_168062293.1">
    <property type="nucleotide sequence ID" value="NZ_VTOW01000003.1"/>
</dbReference>
<dbReference type="GO" id="GO:0006614">
    <property type="term" value="P:SRP-dependent cotranslational protein targeting to membrane"/>
    <property type="evidence" value="ECO:0007669"/>
    <property type="project" value="InterPro"/>
</dbReference>
<dbReference type="PROSITE" id="PS00300">
    <property type="entry name" value="SRP54"/>
    <property type="match status" value="1"/>
</dbReference>
<dbReference type="FunFam" id="3.40.50.300:FF:000022">
    <property type="entry name" value="Signal recognition particle 54 kDa subunit"/>
    <property type="match status" value="1"/>
</dbReference>
<dbReference type="InterPro" id="IPR022941">
    <property type="entry name" value="SRP54"/>
</dbReference>
<dbReference type="AlphaFoldDB" id="A0A7X6DSF6"/>
<dbReference type="Proteomes" id="UP000534783">
    <property type="component" value="Unassembled WGS sequence"/>
</dbReference>
<evidence type="ECO:0000256" key="6">
    <source>
        <dbReference type="ARBA" id="ARBA00023135"/>
    </source>
</evidence>
<evidence type="ECO:0000256" key="9">
    <source>
        <dbReference type="HAMAP-Rule" id="MF_00306"/>
    </source>
</evidence>
<keyword evidence="2 9" id="KW-0547">Nucleotide-binding</keyword>
<dbReference type="GO" id="GO:0008312">
    <property type="term" value="F:7S RNA binding"/>
    <property type="evidence" value="ECO:0007669"/>
    <property type="project" value="InterPro"/>
</dbReference>
<dbReference type="SMART" id="SM00963">
    <property type="entry name" value="SRP54_N"/>
    <property type="match status" value="1"/>
</dbReference>
<keyword evidence="3 9" id="KW-0378">Hydrolase</keyword>
<keyword evidence="9" id="KW-0963">Cytoplasm</keyword>
<dbReference type="EMBL" id="VTOW01000003">
    <property type="protein sequence ID" value="NKE72545.1"/>
    <property type="molecule type" value="Genomic_DNA"/>
</dbReference>
<gene>
    <name evidence="9" type="primary">ffh</name>
    <name evidence="13" type="ORF">MNODULE_17475</name>
</gene>
<comment type="caution">
    <text evidence="13">The sequence shown here is derived from an EMBL/GenBank/DDBJ whole genome shotgun (WGS) entry which is preliminary data.</text>
</comment>
<evidence type="ECO:0000256" key="11">
    <source>
        <dbReference type="SAM" id="MobiDB-lite"/>
    </source>
</evidence>
<evidence type="ECO:0000313" key="14">
    <source>
        <dbReference type="Proteomes" id="UP000534783"/>
    </source>
</evidence>
<accession>A0A7X6DSF6</accession>
<dbReference type="InterPro" id="IPR000897">
    <property type="entry name" value="SRP54_GTPase_dom"/>
</dbReference>
<comment type="subunit">
    <text evidence="9">Part of the signal recognition particle protein translocation system, which is composed of SRP and FtsY.</text>
</comment>
<evidence type="ECO:0000256" key="8">
    <source>
        <dbReference type="ARBA" id="ARBA00048027"/>
    </source>
</evidence>
<sequence length="446" mass="49021">MLENLTKRLDSVLKNVRGKGLLTEENIDEALKEVRLALLEADVHFKIVKTFNESVRAKAVGKEVLESLSPGQQVVKVVWEELAKLMGEKGVGISLAAQPPTLIMLVGLQGSGKTTTAGKLARLYKRQGKRVLLVAADLQRPAAVDQLQILGKNIDVPVAAPQSEKDPVDVITRAVAQGNEQGFDLVIIDTAGRLQVDEPLMEELVRIKSKVLPNEILFIADAMTGQNAVNVADAFHKRLGLTGIILTKTEGDARGGAILSMRSATGAPVKFIGTGEKLDAFEPFHPDRMASRILGMGDVLSLIELAEQNYSREQAEVLQEKLRSQQFTLEDFRQQMKQIKKLGSLEKILEMIPGMQSVKDLPDQGQIDKEMRHIEAIISSMTPRERDDPGTINGSKRKRIAKGSGTSVQEVNRLLKQFYEAKKMMKRFSGGKGGKKGLGQMLARFK</sequence>
<evidence type="ECO:0000259" key="12">
    <source>
        <dbReference type="PROSITE" id="PS00300"/>
    </source>
</evidence>
<dbReference type="CDD" id="cd18539">
    <property type="entry name" value="SRP_G"/>
    <property type="match status" value="1"/>
</dbReference>
<dbReference type="NCBIfam" id="TIGR00959">
    <property type="entry name" value="ffh"/>
    <property type="match status" value="1"/>
</dbReference>
<dbReference type="GO" id="GO:0005525">
    <property type="term" value="F:GTP binding"/>
    <property type="evidence" value="ECO:0007669"/>
    <property type="project" value="UniProtKB-UniRule"/>
</dbReference>
<keyword evidence="5 9" id="KW-0342">GTP-binding</keyword>
<comment type="similarity">
    <text evidence="1 9">Belongs to the GTP-binding SRP family. SRP54 subfamily.</text>
</comment>
<dbReference type="InterPro" id="IPR004125">
    <property type="entry name" value="Signal_recog_particle_SRP54_M"/>
</dbReference>
<evidence type="ECO:0000256" key="3">
    <source>
        <dbReference type="ARBA" id="ARBA00022801"/>
    </source>
</evidence>
<evidence type="ECO:0000256" key="1">
    <source>
        <dbReference type="ARBA" id="ARBA00005450"/>
    </source>
</evidence>
<dbReference type="PANTHER" id="PTHR11564:SF5">
    <property type="entry name" value="SIGNAL RECOGNITION PARTICLE SUBUNIT SRP54"/>
    <property type="match status" value="1"/>
</dbReference>
<dbReference type="SUPFAM" id="SSF52540">
    <property type="entry name" value="P-loop containing nucleoside triphosphate hydrolases"/>
    <property type="match status" value="1"/>
</dbReference>
<comment type="catalytic activity">
    <reaction evidence="8 9">
        <text>GTP + H2O = GDP + phosphate + H(+)</text>
        <dbReference type="Rhea" id="RHEA:19669"/>
        <dbReference type="ChEBI" id="CHEBI:15377"/>
        <dbReference type="ChEBI" id="CHEBI:15378"/>
        <dbReference type="ChEBI" id="CHEBI:37565"/>
        <dbReference type="ChEBI" id="CHEBI:43474"/>
        <dbReference type="ChEBI" id="CHEBI:58189"/>
        <dbReference type="EC" id="3.6.5.4"/>
    </reaction>
</comment>
<keyword evidence="7 9" id="KW-0687">Ribonucleoprotein</keyword>
<dbReference type="InterPro" id="IPR027417">
    <property type="entry name" value="P-loop_NTPase"/>
</dbReference>
<organism evidence="13 14">
    <name type="scientific">Candidatus Manganitrophus noduliformans</name>
    <dbReference type="NCBI Taxonomy" id="2606439"/>
    <lineage>
        <taxon>Bacteria</taxon>
        <taxon>Pseudomonadati</taxon>
        <taxon>Nitrospirota</taxon>
        <taxon>Nitrospiria</taxon>
        <taxon>Candidatus Troglogloeales</taxon>
        <taxon>Candidatus Manganitrophaceae</taxon>
        <taxon>Candidatus Manganitrophus</taxon>
    </lineage>
</organism>
<evidence type="ECO:0000256" key="4">
    <source>
        <dbReference type="ARBA" id="ARBA00022884"/>
    </source>
</evidence>
<dbReference type="InterPro" id="IPR036891">
    <property type="entry name" value="Signal_recog_part_SRP54_M_sf"/>
</dbReference>
<evidence type="ECO:0000256" key="2">
    <source>
        <dbReference type="ARBA" id="ARBA00022741"/>
    </source>
</evidence>
<dbReference type="InterPro" id="IPR013822">
    <property type="entry name" value="Signal_recog_particl_SRP54_hlx"/>
</dbReference>
<dbReference type="Gene3D" id="1.20.120.140">
    <property type="entry name" value="Signal recognition particle SRP54, nucleotide-binding domain"/>
    <property type="match status" value="1"/>
</dbReference>
<dbReference type="InterPro" id="IPR042101">
    <property type="entry name" value="SRP54_N_sf"/>
</dbReference>
<dbReference type="SMART" id="SM00962">
    <property type="entry name" value="SRP54"/>
    <property type="match status" value="1"/>
</dbReference>
<feature type="region of interest" description="Disordered" evidence="11">
    <location>
        <begin position="382"/>
        <end position="406"/>
    </location>
</feature>
<dbReference type="PANTHER" id="PTHR11564">
    <property type="entry name" value="SIGNAL RECOGNITION PARTICLE 54K PROTEIN SRP54"/>
    <property type="match status" value="1"/>
</dbReference>
<dbReference type="Gene3D" id="1.10.260.30">
    <property type="entry name" value="Signal recognition particle, SRP54 subunit, M-domain"/>
    <property type="match status" value="1"/>
</dbReference>
<feature type="binding site" evidence="9">
    <location>
        <begin position="107"/>
        <end position="114"/>
    </location>
    <ligand>
        <name>GTP</name>
        <dbReference type="ChEBI" id="CHEBI:37565"/>
    </ligand>
</feature>
<dbReference type="SMART" id="SM00382">
    <property type="entry name" value="AAA"/>
    <property type="match status" value="1"/>
</dbReference>
<evidence type="ECO:0000256" key="7">
    <source>
        <dbReference type="ARBA" id="ARBA00023274"/>
    </source>
</evidence>
<dbReference type="HAMAP" id="MF_00306">
    <property type="entry name" value="SRP54"/>
    <property type="match status" value="1"/>
</dbReference>
<name>A0A7X6DSF6_9BACT</name>
<keyword evidence="14" id="KW-1185">Reference proteome</keyword>
<dbReference type="GO" id="GO:0003924">
    <property type="term" value="F:GTPase activity"/>
    <property type="evidence" value="ECO:0007669"/>
    <property type="project" value="UniProtKB-UniRule"/>
</dbReference>
<dbReference type="Pfam" id="PF00448">
    <property type="entry name" value="SRP54"/>
    <property type="match status" value="1"/>
</dbReference>
<keyword evidence="10" id="KW-0175">Coiled coil</keyword>